<evidence type="ECO:0000259" key="9">
    <source>
        <dbReference type="Pfam" id="PF02223"/>
    </source>
</evidence>
<name>A0A6J7P518_9ZZZZ</name>
<dbReference type="GO" id="GO:0006233">
    <property type="term" value="P:dTDP biosynthetic process"/>
    <property type="evidence" value="ECO:0007669"/>
    <property type="project" value="InterPro"/>
</dbReference>
<dbReference type="GO" id="GO:0005524">
    <property type="term" value="F:ATP binding"/>
    <property type="evidence" value="ECO:0007669"/>
    <property type="project" value="UniProtKB-KW"/>
</dbReference>
<evidence type="ECO:0000256" key="4">
    <source>
        <dbReference type="ARBA" id="ARBA00022727"/>
    </source>
</evidence>
<keyword evidence="7" id="KW-0067">ATP-binding</keyword>
<dbReference type="HAMAP" id="MF_00165">
    <property type="entry name" value="Thymidylate_kinase"/>
    <property type="match status" value="1"/>
</dbReference>
<dbReference type="AlphaFoldDB" id="A0A6J7P518"/>
<comment type="catalytic activity">
    <reaction evidence="8">
        <text>dTMP + ATP = dTDP + ADP</text>
        <dbReference type="Rhea" id="RHEA:13517"/>
        <dbReference type="ChEBI" id="CHEBI:30616"/>
        <dbReference type="ChEBI" id="CHEBI:58369"/>
        <dbReference type="ChEBI" id="CHEBI:63528"/>
        <dbReference type="ChEBI" id="CHEBI:456216"/>
        <dbReference type="EC" id="2.7.4.9"/>
    </reaction>
</comment>
<evidence type="ECO:0000256" key="2">
    <source>
        <dbReference type="ARBA" id="ARBA00012980"/>
    </source>
</evidence>
<dbReference type="Gene3D" id="3.40.50.300">
    <property type="entry name" value="P-loop containing nucleotide triphosphate hydrolases"/>
    <property type="match status" value="1"/>
</dbReference>
<keyword evidence="5" id="KW-0547">Nucleotide-binding</keyword>
<dbReference type="InterPro" id="IPR027417">
    <property type="entry name" value="P-loop_NTPase"/>
</dbReference>
<dbReference type="EMBL" id="CAFBOZ010000070">
    <property type="protein sequence ID" value="CAB5000740.1"/>
    <property type="molecule type" value="Genomic_DNA"/>
</dbReference>
<dbReference type="Pfam" id="PF02223">
    <property type="entry name" value="Thymidylate_kin"/>
    <property type="match status" value="1"/>
</dbReference>
<dbReference type="GO" id="GO:0005829">
    <property type="term" value="C:cytosol"/>
    <property type="evidence" value="ECO:0007669"/>
    <property type="project" value="TreeGrafter"/>
</dbReference>
<gene>
    <name evidence="10" type="ORF">UFOPK3992_00623</name>
</gene>
<dbReference type="PANTHER" id="PTHR10344">
    <property type="entry name" value="THYMIDYLATE KINASE"/>
    <property type="match status" value="1"/>
</dbReference>
<dbReference type="InterPro" id="IPR039430">
    <property type="entry name" value="Thymidylate_kin-like_dom"/>
</dbReference>
<keyword evidence="3" id="KW-0808">Transferase</keyword>
<keyword evidence="4" id="KW-0545">Nucleotide biosynthesis</keyword>
<dbReference type="InterPro" id="IPR018094">
    <property type="entry name" value="Thymidylate_kinase"/>
</dbReference>
<evidence type="ECO:0000256" key="6">
    <source>
        <dbReference type="ARBA" id="ARBA00022777"/>
    </source>
</evidence>
<dbReference type="GO" id="GO:0004798">
    <property type="term" value="F:dTMP kinase activity"/>
    <property type="evidence" value="ECO:0007669"/>
    <property type="project" value="UniProtKB-EC"/>
</dbReference>
<organism evidence="10">
    <name type="scientific">freshwater metagenome</name>
    <dbReference type="NCBI Taxonomy" id="449393"/>
    <lineage>
        <taxon>unclassified sequences</taxon>
        <taxon>metagenomes</taxon>
        <taxon>ecological metagenomes</taxon>
    </lineage>
</organism>
<evidence type="ECO:0000256" key="1">
    <source>
        <dbReference type="ARBA" id="ARBA00009776"/>
    </source>
</evidence>
<dbReference type="GO" id="GO:0006235">
    <property type="term" value="P:dTTP biosynthetic process"/>
    <property type="evidence" value="ECO:0007669"/>
    <property type="project" value="TreeGrafter"/>
</dbReference>
<dbReference type="SUPFAM" id="SSF52540">
    <property type="entry name" value="P-loop containing nucleoside triphosphate hydrolases"/>
    <property type="match status" value="1"/>
</dbReference>
<accession>A0A6J7P518</accession>
<sequence>MPSGRFIAFEGGEGAGKSTQAAALAAHLREQGREVVVTREPGGAPAAEAIREILLDHRFAGLSARAETLLFAAARAEHVERTIRPGLERGAVVITDRYLDSSIAYQGISRALGIDVVEEISLWATESLLPDLTIVLDVAPSVGLGRAGKPDRMEAEPLDFHLRVRQGFLDLAARQPERYLVIAADAERDDIARRVAAAVDVVVAGESV</sequence>
<dbReference type="PANTHER" id="PTHR10344:SF4">
    <property type="entry name" value="UMP-CMP KINASE 2, MITOCHONDRIAL"/>
    <property type="match status" value="1"/>
</dbReference>
<dbReference type="PROSITE" id="PS01331">
    <property type="entry name" value="THYMIDYLATE_KINASE"/>
    <property type="match status" value="1"/>
</dbReference>
<reference evidence="10" key="1">
    <citation type="submission" date="2020-05" db="EMBL/GenBank/DDBJ databases">
        <authorList>
            <person name="Chiriac C."/>
            <person name="Salcher M."/>
            <person name="Ghai R."/>
            <person name="Kavagutti S V."/>
        </authorList>
    </citation>
    <scope>NUCLEOTIDE SEQUENCE</scope>
</reference>
<evidence type="ECO:0000256" key="8">
    <source>
        <dbReference type="ARBA" id="ARBA00048743"/>
    </source>
</evidence>
<feature type="domain" description="Thymidylate kinase-like" evidence="9">
    <location>
        <begin position="9"/>
        <end position="191"/>
    </location>
</feature>
<evidence type="ECO:0000256" key="5">
    <source>
        <dbReference type="ARBA" id="ARBA00022741"/>
    </source>
</evidence>
<dbReference type="EC" id="2.7.4.9" evidence="2"/>
<dbReference type="FunFam" id="3.40.50.300:FF:000225">
    <property type="entry name" value="Thymidylate kinase"/>
    <property type="match status" value="1"/>
</dbReference>
<proteinExistence type="inferred from homology"/>
<keyword evidence="6" id="KW-0418">Kinase</keyword>
<protein>
    <recommendedName>
        <fullName evidence="2">dTMP kinase</fullName>
        <ecNumber evidence="2">2.7.4.9</ecNumber>
    </recommendedName>
</protein>
<dbReference type="GO" id="GO:0006227">
    <property type="term" value="P:dUDP biosynthetic process"/>
    <property type="evidence" value="ECO:0007669"/>
    <property type="project" value="TreeGrafter"/>
</dbReference>
<evidence type="ECO:0000313" key="10">
    <source>
        <dbReference type="EMBL" id="CAB5000740.1"/>
    </source>
</evidence>
<dbReference type="CDD" id="cd01672">
    <property type="entry name" value="TMPK"/>
    <property type="match status" value="1"/>
</dbReference>
<evidence type="ECO:0000256" key="7">
    <source>
        <dbReference type="ARBA" id="ARBA00022840"/>
    </source>
</evidence>
<evidence type="ECO:0000256" key="3">
    <source>
        <dbReference type="ARBA" id="ARBA00022679"/>
    </source>
</evidence>
<dbReference type="NCBIfam" id="TIGR00041">
    <property type="entry name" value="DTMP_kinase"/>
    <property type="match status" value="1"/>
</dbReference>
<comment type="similarity">
    <text evidence="1">Belongs to the thymidylate kinase family.</text>
</comment>
<dbReference type="InterPro" id="IPR018095">
    <property type="entry name" value="Thymidylate_kin_CS"/>
</dbReference>